<feature type="compositionally biased region" description="Basic and acidic residues" evidence="8">
    <location>
        <begin position="28"/>
        <end position="43"/>
    </location>
</feature>
<evidence type="ECO:0000313" key="11">
    <source>
        <dbReference type="Proteomes" id="UP000002195"/>
    </source>
</evidence>
<dbReference type="Pfam" id="PF22706">
    <property type="entry name" value="Tex_central_region"/>
    <property type="match status" value="1"/>
</dbReference>
<dbReference type="FunFam" id="1.10.10.650:FF:000015">
    <property type="entry name" value="Transcription elongation factor spt6"/>
    <property type="match status" value="1"/>
</dbReference>
<dbReference type="VEuPathDB" id="AmoebaDB:DDB_G0272354"/>
<dbReference type="KEGG" id="ddi:DDB_G0272354"/>
<dbReference type="GO" id="GO:0005694">
    <property type="term" value="C:chromosome"/>
    <property type="evidence" value="ECO:0007669"/>
    <property type="project" value="UniProtKB-SubCell"/>
</dbReference>
<dbReference type="PANTHER" id="PTHR10145:SF6">
    <property type="entry name" value="TRANSCRIPTION ELONGATION FACTOR SPT6"/>
    <property type="match status" value="1"/>
</dbReference>
<organism evidence="10 11">
    <name type="scientific">Dictyostelium discoideum</name>
    <name type="common">Social amoeba</name>
    <dbReference type="NCBI Taxonomy" id="44689"/>
    <lineage>
        <taxon>Eukaryota</taxon>
        <taxon>Amoebozoa</taxon>
        <taxon>Evosea</taxon>
        <taxon>Eumycetozoa</taxon>
        <taxon>Dictyostelia</taxon>
        <taxon>Dictyosteliales</taxon>
        <taxon>Dictyosteliaceae</taxon>
        <taxon>Dictyostelium</taxon>
    </lineage>
</organism>
<dbReference type="InterPro" id="IPR023323">
    <property type="entry name" value="Tex-like_dom_sf"/>
</dbReference>
<feature type="region of interest" description="Disordered" evidence="8">
    <location>
        <begin position="1"/>
        <end position="269"/>
    </location>
</feature>
<dbReference type="eggNOG" id="KOG1856">
    <property type="taxonomic scope" value="Eukaryota"/>
</dbReference>
<evidence type="ECO:0000256" key="2">
    <source>
        <dbReference type="ARBA" id="ARBA00004286"/>
    </source>
</evidence>
<feature type="compositionally biased region" description="Acidic residues" evidence="8">
    <location>
        <begin position="129"/>
        <end position="156"/>
    </location>
</feature>
<feature type="domain" description="S1 motif" evidence="9">
    <location>
        <begin position="1164"/>
        <end position="1230"/>
    </location>
</feature>
<dbReference type="InterPro" id="IPR017072">
    <property type="entry name" value="TF_Spt6"/>
</dbReference>
<dbReference type="OMA" id="GYFYLCF"/>
<dbReference type="Gene3D" id="3.30.420.140">
    <property type="entry name" value="YqgF/RNase H-like domain"/>
    <property type="match status" value="1"/>
</dbReference>
<dbReference type="Gene3D" id="1.10.10.650">
    <property type="entry name" value="RuvA domain 2-like"/>
    <property type="match status" value="1"/>
</dbReference>
<dbReference type="GO" id="GO:0003677">
    <property type="term" value="F:DNA binding"/>
    <property type="evidence" value="ECO:0007669"/>
    <property type="project" value="InterPro"/>
</dbReference>
<dbReference type="FunFam" id="3.30.505.10:FF:000056">
    <property type="entry name" value="Transcription elongation factor Spt6"/>
    <property type="match status" value="1"/>
</dbReference>
<name>Q55A48_DICDI</name>
<dbReference type="InterPro" id="IPR049540">
    <property type="entry name" value="Spt6-like_S1"/>
</dbReference>
<dbReference type="Proteomes" id="UP000002195">
    <property type="component" value="Unassembled WGS sequence"/>
</dbReference>
<dbReference type="FunCoup" id="Q55A48">
    <property type="interactions" value="1410"/>
</dbReference>
<dbReference type="InterPro" id="IPR036860">
    <property type="entry name" value="SH2_dom_sf"/>
</dbReference>
<dbReference type="FunFam" id="1.10.10.2740:FF:000002">
    <property type="entry name" value="Transcription elongation factor Spt6"/>
    <property type="match status" value="1"/>
</dbReference>
<dbReference type="PaxDb" id="44689-DDB0231554"/>
<dbReference type="InterPro" id="IPR012340">
    <property type="entry name" value="NA-bd_OB-fold"/>
</dbReference>
<dbReference type="SUPFAM" id="SSF158832">
    <property type="entry name" value="Tex N-terminal region-like"/>
    <property type="match status" value="1"/>
</dbReference>
<dbReference type="dictyBase" id="DDB_G0272354">
    <property type="gene designation" value="spt6"/>
</dbReference>
<dbReference type="Pfam" id="PF21710">
    <property type="entry name" value="Spt6_S1"/>
    <property type="match status" value="1"/>
</dbReference>
<dbReference type="PANTHER" id="PTHR10145">
    <property type="entry name" value="TRANSCRIPTION ELONGATION FACTOR SPT6"/>
    <property type="match status" value="1"/>
</dbReference>
<dbReference type="SUPFAM" id="SSF47781">
    <property type="entry name" value="RuvA domain 2-like"/>
    <property type="match status" value="1"/>
</dbReference>
<feature type="compositionally biased region" description="Low complexity" evidence="8">
    <location>
        <begin position="1653"/>
        <end position="1728"/>
    </location>
</feature>
<feature type="compositionally biased region" description="Basic residues" evidence="8">
    <location>
        <begin position="161"/>
        <end position="187"/>
    </location>
</feature>
<dbReference type="PROSITE" id="PS50126">
    <property type="entry name" value="S1"/>
    <property type="match status" value="1"/>
</dbReference>
<dbReference type="GO" id="GO:0006325">
    <property type="term" value="P:chromatin organization"/>
    <property type="evidence" value="ECO:0000250"/>
    <property type="project" value="dictyBase"/>
</dbReference>
<dbReference type="InterPro" id="IPR023319">
    <property type="entry name" value="Tex-like_HTH_dom_sf"/>
</dbReference>
<dbReference type="STRING" id="44689.Q55A48"/>
<feature type="compositionally biased region" description="Gly residues" evidence="8">
    <location>
        <begin position="100"/>
        <end position="114"/>
    </location>
</feature>
<reference evidence="10 11" key="1">
    <citation type="journal article" date="2005" name="Nature">
        <title>The genome of the social amoeba Dictyostelium discoideum.</title>
        <authorList>
            <consortium name="The Dictyostelium discoideum Sequencing Consortium"/>
            <person name="Eichinger L."/>
            <person name="Pachebat J.A."/>
            <person name="Glockner G."/>
            <person name="Rajandream M.A."/>
            <person name="Sucgang R."/>
            <person name="Berriman M."/>
            <person name="Song J."/>
            <person name="Olsen R."/>
            <person name="Szafranski K."/>
            <person name="Xu Q."/>
            <person name="Tunggal B."/>
            <person name="Kummerfeld S."/>
            <person name="Madera M."/>
            <person name="Konfortov B.A."/>
            <person name="Rivero F."/>
            <person name="Bankier A.T."/>
            <person name="Lehmann R."/>
            <person name="Hamlin N."/>
            <person name="Davies R."/>
            <person name="Gaudet P."/>
            <person name="Fey P."/>
            <person name="Pilcher K."/>
            <person name="Chen G."/>
            <person name="Saunders D."/>
            <person name="Sodergren E."/>
            <person name="Davis P."/>
            <person name="Kerhornou A."/>
            <person name="Nie X."/>
            <person name="Hall N."/>
            <person name="Anjard C."/>
            <person name="Hemphill L."/>
            <person name="Bason N."/>
            <person name="Farbrother P."/>
            <person name="Desany B."/>
            <person name="Just E."/>
            <person name="Morio T."/>
            <person name="Rost R."/>
            <person name="Churcher C."/>
            <person name="Cooper J."/>
            <person name="Haydock S."/>
            <person name="van Driessche N."/>
            <person name="Cronin A."/>
            <person name="Goodhead I."/>
            <person name="Muzny D."/>
            <person name="Mourier T."/>
            <person name="Pain A."/>
            <person name="Lu M."/>
            <person name="Harper D."/>
            <person name="Lindsay R."/>
            <person name="Hauser H."/>
            <person name="James K."/>
            <person name="Quiles M."/>
            <person name="Madan Babu M."/>
            <person name="Saito T."/>
            <person name="Buchrieser C."/>
            <person name="Wardroper A."/>
            <person name="Felder M."/>
            <person name="Thangavelu M."/>
            <person name="Johnson D."/>
            <person name="Knights A."/>
            <person name="Loulseged H."/>
            <person name="Mungall K."/>
            <person name="Oliver K."/>
            <person name="Price C."/>
            <person name="Quail M.A."/>
            <person name="Urushihara H."/>
            <person name="Hernandez J."/>
            <person name="Rabbinowitsch E."/>
            <person name="Steffen D."/>
            <person name="Sanders M."/>
            <person name="Ma J."/>
            <person name="Kohara Y."/>
            <person name="Sharp S."/>
            <person name="Simmonds M."/>
            <person name="Spiegler S."/>
            <person name="Tivey A."/>
            <person name="Sugano S."/>
            <person name="White B."/>
            <person name="Walker D."/>
            <person name="Woodward J."/>
            <person name="Winckler T."/>
            <person name="Tanaka Y."/>
            <person name="Shaulsky G."/>
            <person name="Schleicher M."/>
            <person name="Weinstock G."/>
            <person name="Rosenthal A."/>
            <person name="Cox E.C."/>
            <person name="Chisholm R.L."/>
            <person name="Gibbs R."/>
            <person name="Loomis W.F."/>
            <person name="Platzer M."/>
            <person name="Kay R.R."/>
            <person name="Williams J."/>
            <person name="Dear P.H."/>
            <person name="Noegel A.A."/>
            <person name="Barrell B."/>
            <person name="Kuspa A."/>
        </authorList>
    </citation>
    <scope>NUCLEOTIDE SEQUENCE [LARGE SCALE GENOMIC DNA]</scope>
    <source>
        <strain evidence="10 11">AX4</strain>
    </source>
</reference>
<dbReference type="InterPro" id="IPR042066">
    <property type="entry name" value="Spt6_death-like"/>
</dbReference>
<evidence type="ECO:0000256" key="4">
    <source>
        <dbReference type="ARBA" id="ARBA00022454"/>
    </source>
</evidence>
<evidence type="ECO:0000259" key="9">
    <source>
        <dbReference type="PROSITE" id="PS50126"/>
    </source>
</evidence>
<dbReference type="EMBL" id="AAFI02000008">
    <property type="protein sequence ID" value="EAL71329.1"/>
    <property type="molecule type" value="Genomic_DNA"/>
</dbReference>
<dbReference type="InterPro" id="IPR035018">
    <property type="entry name" value="Spt6_SH2_C"/>
</dbReference>
<feature type="compositionally biased region" description="Acidic residues" evidence="8">
    <location>
        <begin position="763"/>
        <end position="777"/>
    </location>
</feature>
<evidence type="ECO:0000256" key="8">
    <source>
        <dbReference type="SAM" id="MobiDB-lite"/>
    </source>
</evidence>
<dbReference type="InParanoid" id="Q55A48"/>
<feature type="compositionally biased region" description="Acidic residues" evidence="8">
    <location>
        <begin position="85"/>
        <end position="97"/>
    </location>
</feature>
<dbReference type="Gene3D" id="1.10.3500.10">
    <property type="entry name" value="Tex N-terminal region-like"/>
    <property type="match status" value="1"/>
</dbReference>
<accession>Q55A48</accession>
<dbReference type="InterPro" id="IPR028231">
    <property type="entry name" value="Spt6_YqgF"/>
</dbReference>
<dbReference type="HOGENOM" id="CLU_239303_0_0_1"/>
<feature type="compositionally biased region" description="Acidic residues" evidence="8">
    <location>
        <begin position="244"/>
        <end position="262"/>
    </location>
</feature>
<dbReference type="CDD" id="cd09918">
    <property type="entry name" value="SH2_Nterm_SPT6_like"/>
    <property type="match status" value="1"/>
</dbReference>
<dbReference type="Gene3D" id="3.30.505.10">
    <property type="entry name" value="SH2 domain"/>
    <property type="match status" value="2"/>
</dbReference>
<feature type="compositionally biased region" description="Basic residues" evidence="8">
    <location>
        <begin position="69"/>
        <end position="80"/>
    </location>
</feature>
<dbReference type="Pfam" id="PF14641">
    <property type="entry name" value="HTH_44"/>
    <property type="match status" value="1"/>
</dbReference>
<dbReference type="PhylomeDB" id="Q55A48"/>
<keyword evidence="6 7" id="KW-0539">Nucleus</keyword>
<evidence type="ECO:0000313" key="10">
    <source>
        <dbReference type="EMBL" id="EAL71329.1"/>
    </source>
</evidence>
<dbReference type="FunFam" id="1.10.3500.10:FF:000006">
    <property type="entry name" value="Transcription elongation factor spt6"/>
    <property type="match status" value="1"/>
</dbReference>
<dbReference type="GO" id="GO:0031491">
    <property type="term" value="F:nucleosome binding"/>
    <property type="evidence" value="ECO:0000318"/>
    <property type="project" value="GO_Central"/>
</dbReference>
<feature type="compositionally biased region" description="Low complexity" evidence="8">
    <location>
        <begin position="1473"/>
        <end position="1642"/>
    </location>
</feature>
<keyword evidence="4" id="KW-0158">Chromosome</keyword>
<feature type="region of interest" description="Disordered" evidence="8">
    <location>
        <begin position="1470"/>
        <end position="1754"/>
    </location>
</feature>
<dbReference type="SMR" id="Q55A48"/>
<dbReference type="InterPro" id="IPR035019">
    <property type="entry name" value="Spt6_SH2_N"/>
</dbReference>
<dbReference type="GO" id="GO:0034728">
    <property type="term" value="P:nucleosome organization"/>
    <property type="evidence" value="ECO:0000318"/>
    <property type="project" value="GO_Central"/>
</dbReference>
<dbReference type="SUPFAM" id="SSF55550">
    <property type="entry name" value="SH2 domain"/>
    <property type="match status" value="1"/>
</dbReference>
<evidence type="ECO:0000256" key="5">
    <source>
        <dbReference type="ARBA" id="ARBA00023163"/>
    </source>
</evidence>
<dbReference type="Gene3D" id="1.10.150.850">
    <property type="entry name" value="Spt6, helix-hairpin-helix domain"/>
    <property type="match status" value="1"/>
</dbReference>
<proteinExistence type="inferred from homology"/>
<dbReference type="GO" id="GO:0042393">
    <property type="term" value="F:histone binding"/>
    <property type="evidence" value="ECO:0000318"/>
    <property type="project" value="GO_Central"/>
</dbReference>
<dbReference type="AlphaFoldDB" id="Q55A48"/>
<dbReference type="GO" id="GO:0140673">
    <property type="term" value="P:transcription elongation-coupled chromatin remodeling"/>
    <property type="evidence" value="ECO:0007669"/>
    <property type="project" value="InterPro"/>
</dbReference>
<feature type="region of interest" description="Disordered" evidence="8">
    <location>
        <begin position="754"/>
        <end position="781"/>
    </location>
</feature>
<protein>
    <submittedName>
        <fullName evidence="10">SH2 domain-containing protein</fullName>
    </submittedName>
</protein>
<gene>
    <name evidence="10" type="primary">spt6</name>
    <name evidence="10" type="ORF">DDB_G0272354</name>
</gene>
<dbReference type="InterPro" id="IPR003029">
    <property type="entry name" value="S1_domain"/>
</dbReference>
<comment type="similarity">
    <text evidence="3 7">Belongs to the SPT6 family.</text>
</comment>
<dbReference type="GO" id="GO:0006355">
    <property type="term" value="P:regulation of DNA-templated transcription"/>
    <property type="evidence" value="ECO:0000250"/>
    <property type="project" value="dictyBase"/>
</dbReference>
<feature type="compositionally biased region" description="Acidic residues" evidence="8">
    <location>
        <begin position="194"/>
        <end position="212"/>
    </location>
</feature>
<dbReference type="GO" id="GO:0006368">
    <property type="term" value="P:transcription elongation by RNA polymerase II"/>
    <property type="evidence" value="ECO:0000318"/>
    <property type="project" value="GO_Central"/>
</dbReference>
<feature type="region of interest" description="Disordered" evidence="8">
    <location>
        <begin position="470"/>
        <end position="493"/>
    </location>
</feature>
<dbReference type="GO" id="GO:0008023">
    <property type="term" value="C:transcription elongation factor complex"/>
    <property type="evidence" value="ECO:0000318"/>
    <property type="project" value="GO_Central"/>
</dbReference>
<keyword evidence="11" id="KW-1185">Reference proteome</keyword>
<dbReference type="InterPro" id="IPR032706">
    <property type="entry name" value="Spt6_HHH"/>
</dbReference>
<dbReference type="SUPFAM" id="SSF53098">
    <property type="entry name" value="Ribonuclease H-like"/>
    <property type="match status" value="1"/>
</dbReference>
<dbReference type="InterPro" id="IPR035420">
    <property type="entry name" value="Spt6_SH2"/>
</dbReference>
<comment type="caution">
    <text evidence="10">The sequence shown here is derived from an EMBL/GenBank/DDBJ whole genome shotgun (WGS) entry which is preliminary data.</text>
</comment>
<dbReference type="InterPro" id="IPR055179">
    <property type="entry name" value="Tex-like_central_region"/>
</dbReference>
<comment type="subcellular location">
    <subcellularLocation>
        <location evidence="2">Chromosome</location>
    </subcellularLocation>
    <subcellularLocation>
        <location evidence="1 7">Nucleus</location>
    </subcellularLocation>
</comment>
<dbReference type="SUPFAM" id="SSF50249">
    <property type="entry name" value="Nucleic acid-binding proteins"/>
    <property type="match status" value="1"/>
</dbReference>
<dbReference type="InterPro" id="IPR037027">
    <property type="entry name" value="YqgF/RNaseH-like_dom_sf"/>
</dbReference>
<dbReference type="InterPro" id="IPR028088">
    <property type="entry name" value="Spt6_HTH_DNA-bd_dom"/>
</dbReference>
<dbReference type="GO" id="GO:0006334">
    <property type="term" value="P:nucleosome assembly"/>
    <property type="evidence" value="ECO:0000250"/>
    <property type="project" value="dictyBase"/>
</dbReference>
<dbReference type="RefSeq" id="XP_645136.1">
    <property type="nucleotide sequence ID" value="XM_640044.1"/>
</dbReference>
<dbReference type="GeneID" id="8618306"/>
<keyword evidence="5 7" id="KW-0804">Transcription</keyword>
<dbReference type="Pfam" id="PF14635">
    <property type="entry name" value="HHH_7"/>
    <property type="match status" value="1"/>
</dbReference>
<evidence type="ECO:0000256" key="3">
    <source>
        <dbReference type="ARBA" id="ARBA00009253"/>
    </source>
</evidence>
<dbReference type="GO" id="GO:0005634">
    <property type="term" value="C:nucleus"/>
    <property type="evidence" value="ECO:0000250"/>
    <property type="project" value="dictyBase"/>
</dbReference>
<dbReference type="InterPro" id="IPR012337">
    <property type="entry name" value="RNaseH-like_sf"/>
</dbReference>
<dbReference type="Pfam" id="PF14639">
    <property type="entry name" value="YqgF"/>
    <property type="match status" value="1"/>
</dbReference>
<dbReference type="CDD" id="cd09928">
    <property type="entry name" value="SH2_Cterm_SPT6_like"/>
    <property type="match status" value="1"/>
</dbReference>
<evidence type="ECO:0000256" key="6">
    <source>
        <dbReference type="ARBA" id="ARBA00023242"/>
    </source>
</evidence>
<evidence type="ECO:0000256" key="7">
    <source>
        <dbReference type="PIRNR" id="PIRNR036947"/>
    </source>
</evidence>
<dbReference type="Gene3D" id="1.10.10.2740">
    <property type="entry name" value="Spt6, Death-like domain"/>
    <property type="match status" value="1"/>
</dbReference>
<sequence length="1754" mass="202906">MSSKNYSDDEIENEENIHPKKKFKNLNKNKDDESSELEEYHDSSEEDENEPNQYQYDDFVVGGDDDERRKRKKKEKRKKSSSNSDNEDDNEEEEEEDRGGGGGSGSGGSGGSGGRNSSSPKRTNNHLDEDIDGDEDGDDGSDGSESESESEEDEEVAQARRERRRKRREERRKREKGGLQRLKKLRASNKDLSDKEDDVEDGYNGEQEDDGFVVDSHGKPVKRSHERERMSYESSNRSRIMSDIFDDDEEEGYGSGEEEEDSGINKTEADRAKDRLAAIREQYEPSLLEEKHFTDADEEIRNKNVPERLQSRKGTQYAGEMACEEEAEWIYEVAFEQRDFQQQQQRNPNTEPVRDAKAITAIFKILQFIQRDLLEIPFIYTYEKDIYEPYFTLQELWNIFDLDEKWAHMKVNKRNLEQIGSNNQQLEPYKSVLLESRSEESISDLYDLFQMINGIQKNTNLLNGSSSLGSGGDGYDDKEGGSSATQGNTVGGLSRQKKAIKRDLYTIYTKAGLSKFLPNFGMTAQEFGQNLMDNYTTNKPRDQMAEPSTMALVHICLEADNKDRVLQATRYMMAQEIGYDPHVRYSVRMIYRKYAHITTTPTLKGFKEIDVFHPYFTVKSIQEKPAHLFEDSQYLLILKAEKEGFIKSTMAITEKTHNSVIIPEMESLYLSDGTSAITQQWNEQRKLIIREALNKFLYPVLEKELRNKLLTEASNRVAFECAKKLEDKIRVAPWRPVSSSSGIGHSNSSVLFGGSRANNGYSNDDDEDEDDDEEVDYDRDGNPIPFKILSLCWGSDKIPTMGAVLNSDGEVLSHIKLDFICDRLGESLKEKKEKDIKRLEEICQEYQPRLVLVSATEMDSKRLYEEVKDHLQRWSNGERRIIRKSVLLNYYSPEIGLSLQTSSRLQEEFKEYPPILRHTIAVGRCALDPITEYASLCNDHNEILFLKLHPLQDMIGKDYLVKLLHRCFINVVNAVGVDINRMIQCRFTSATLQFVSGLGSRKAQMLLNSLFRRGGFVTSRQSLEKVLSQDVIYRNCIGFIQIRERHAADYKADLLDDTRIHPTSYPITYRIAAEALDKNLDERNFHSYIEDIIKRPKKLDRLDLDGFADIIESHEDRPARKLLYFIKKELTNPFADIRHPYEEPSADTIFEWLTGETNQSLRRGTLVTVTTIRTFDNSVKCRLDNGLEGSIPTDCISDNGETKSLGRGVTINCRVMGVDKYQFTVSLSCKPSDLNPSFWEETIFRELKENGANQYLRLEEVAPPVEQTKRKPKRERRIKRTVVHPLWHDFSCLEAETYLSDKPIGDVLLRPSSKGHDHITATFKFADSIFLHHDIKEADKPNAVSLGKSFYMGDVKYDSLDEILARHVEYLINNLNEVKSNTAHWKDGNRSDVDDLIREEKKKNPKTIPYYFGYDFEHPGFLTLYHVPSNTPRHEPVLVKADGFILRKKLYPTYYELIKYFKRNYAQLLQPGSSSSSSSGSSSNNNNNNTSNQRLPSNTSSRSVSNNNNNNIKNSSNNSNNNSNNNNNMSQQRSQHQQFQQSTQQPPQRPQHQQQQPNQYQQQQPNQYQQPPPQSVYQQQPQPNQPYGQMPQQQPYSQGRPPYQQPPQQQQQQQQPYQQQPPQQQQPQQQQQQYNPYQQQQPPQRPQSWNDNQYQQQQPQQYQQRPPQQQPYGQMPPQQQYQQQQQYNRPPNQWGPPQQQQQGPYGQQQQPYGQMPQQPQQQQQFNRPPNQPWNVPPQQQNQWGQNNNNNSSWD</sequence>
<dbReference type="Pfam" id="PF14633">
    <property type="entry name" value="SH2_2"/>
    <property type="match status" value="1"/>
</dbReference>
<evidence type="ECO:0000256" key="1">
    <source>
        <dbReference type="ARBA" id="ARBA00004123"/>
    </source>
</evidence>
<dbReference type="PIRSF" id="PIRSF036947">
    <property type="entry name" value="Spt6"/>
    <property type="match status" value="1"/>
</dbReference>
<dbReference type="InterPro" id="IPR010994">
    <property type="entry name" value="RuvA_2-like"/>
</dbReference>
<feature type="compositionally biased region" description="Low complexity" evidence="8">
    <location>
        <begin position="1736"/>
        <end position="1754"/>
    </location>
</feature>